<evidence type="ECO:0000256" key="1">
    <source>
        <dbReference type="SAM" id="MobiDB-lite"/>
    </source>
</evidence>
<gene>
    <name evidence="2" type="ORF">OV287_44055</name>
</gene>
<protein>
    <submittedName>
        <fullName evidence="2">AAA family ATPase</fullName>
    </submittedName>
</protein>
<accession>A0ABT4AID5</accession>
<name>A0ABT4AID5_9BACT</name>
<feature type="region of interest" description="Disordered" evidence="1">
    <location>
        <begin position="1"/>
        <end position="34"/>
    </location>
</feature>
<dbReference type="RefSeq" id="WP_267540047.1">
    <property type="nucleotide sequence ID" value="NZ_JAPNKA010000001.1"/>
</dbReference>
<proteinExistence type="predicted"/>
<dbReference type="Gene3D" id="3.40.50.300">
    <property type="entry name" value="P-loop containing nucleotide triphosphate hydrolases"/>
    <property type="match status" value="1"/>
</dbReference>
<evidence type="ECO:0000313" key="2">
    <source>
        <dbReference type="EMBL" id="MCY1081451.1"/>
    </source>
</evidence>
<dbReference type="SUPFAM" id="SSF52540">
    <property type="entry name" value="P-loop containing nucleoside triphosphate hydrolases"/>
    <property type="match status" value="1"/>
</dbReference>
<dbReference type="EMBL" id="JAPNKA010000001">
    <property type="protein sequence ID" value="MCY1081451.1"/>
    <property type="molecule type" value="Genomic_DNA"/>
</dbReference>
<dbReference type="InterPro" id="IPR027417">
    <property type="entry name" value="P-loop_NTPase"/>
</dbReference>
<keyword evidence="3" id="KW-1185">Reference proteome</keyword>
<reference evidence="2 3" key="1">
    <citation type="submission" date="2022-11" db="EMBL/GenBank/DDBJ databases">
        <title>Minimal conservation of predation-associated metabolite biosynthetic gene clusters underscores biosynthetic potential of Myxococcota including descriptions for ten novel species: Archangium lansinium sp. nov., Myxococcus landrumus sp. nov., Nannocystis bai.</title>
        <authorList>
            <person name="Ahearne A."/>
            <person name="Stevens C."/>
            <person name="Phillips K."/>
        </authorList>
    </citation>
    <scope>NUCLEOTIDE SEQUENCE [LARGE SCALE GENOMIC DNA]</scope>
    <source>
        <strain evidence="2 3">MIWBW</strain>
    </source>
</reference>
<sequence length="348" mass="37114">MKPKGTPTPRGAVPVPPVDPGTGNQFPEPSGTGGTGCPLFEPLAAFLERTKDLPPLSWLIEGVVPDSGNLLIVAAPGAGKTFLALVIAKTAAAAGRPSLLVLEEGRPRSMFDRFTALAFPADAPVLIAHRKGVRLEDEAIRAQIAEFLRTHEAPVVVFDPFSSLFLGNENDTEAVNQAKEHVQRLATVNPRALIVLLHHTSKAGERGEGPAIYAARGSTVLPGWADMQVNLSREDTPRGSMRVAFVAQVAKGRDVETAQRFRFTLSLGDGSVTIDDVSEAAAQDREQQVRRALVSATAPLNKSRLAELVGGRKQDALRAIDAMEARGELKREGRGYILASDTATEGEP</sequence>
<dbReference type="Proteomes" id="UP001207654">
    <property type="component" value="Unassembled WGS sequence"/>
</dbReference>
<dbReference type="Pfam" id="PF13481">
    <property type="entry name" value="AAA_25"/>
    <property type="match status" value="1"/>
</dbReference>
<organism evidence="2 3">
    <name type="scientific">Archangium lansingense</name>
    <dbReference type="NCBI Taxonomy" id="2995310"/>
    <lineage>
        <taxon>Bacteria</taxon>
        <taxon>Pseudomonadati</taxon>
        <taxon>Myxococcota</taxon>
        <taxon>Myxococcia</taxon>
        <taxon>Myxococcales</taxon>
        <taxon>Cystobacterineae</taxon>
        <taxon>Archangiaceae</taxon>
        <taxon>Archangium</taxon>
    </lineage>
</organism>
<evidence type="ECO:0000313" key="3">
    <source>
        <dbReference type="Proteomes" id="UP001207654"/>
    </source>
</evidence>
<comment type="caution">
    <text evidence="2">The sequence shown here is derived from an EMBL/GenBank/DDBJ whole genome shotgun (WGS) entry which is preliminary data.</text>
</comment>